<feature type="domain" description="WSC" evidence="10">
    <location>
        <begin position="36"/>
        <end position="125"/>
    </location>
</feature>
<feature type="transmembrane region" description="Helical" evidence="8">
    <location>
        <begin position="187"/>
        <end position="209"/>
    </location>
</feature>
<evidence type="ECO:0000256" key="8">
    <source>
        <dbReference type="SAM" id="Phobius"/>
    </source>
</evidence>
<evidence type="ECO:0000256" key="2">
    <source>
        <dbReference type="ARBA" id="ARBA00022692"/>
    </source>
</evidence>
<evidence type="ECO:0000256" key="4">
    <source>
        <dbReference type="ARBA" id="ARBA00022989"/>
    </source>
</evidence>
<evidence type="ECO:0000313" key="11">
    <source>
        <dbReference type="EMBL" id="RWQ92712.1"/>
    </source>
</evidence>
<evidence type="ECO:0000256" key="6">
    <source>
        <dbReference type="ARBA" id="ARBA00023180"/>
    </source>
</evidence>
<dbReference type="Gene3D" id="1.20.5.510">
    <property type="entry name" value="Single helix bin"/>
    <property type="match status" value="1"/>
</dbReference>
<dbReference type="EMBL" id="RCNU01000012">
    <property type="protein sequence ID" value="RWQ92712.1"/>
    <property type="molecule type" value="Genomic_DNA"/>
</dbReference>
<sequence>MKSLSPWTAMTVSTLLLALRFASADPDANPDVALKTMTDEGCYSSSEPLKDQGSYTFQSTGYCQKLCANKGFSVMALTQGSNCLCGNVLPPTSAKTDSSNCNTPCDGWPAAMCGGDNTFSVFLTGTEENVPAYSSSSSSTSTDGQTSTSAEQPHVITQAGQTIVVTAQSQTDAADNSSSSGANTAGIAAGVVVGVVGLASLMGGAFFFYRYKKRKAIENEYRRNADINNFVAGGGKPMSSSSMSDSRFDGDFMAQRRQSNGSIADDQDFSRRILKVGLFSAYLLVLSVVADRSARSPTRMECKLGEISIAQCLSSKERKVFSIEDTLHVTITFFTIGFSFYFP</sequence>
<organism evidence="11 12">
    <name type="scientific">Byssochlamys spectabilis</name>
    <name type="common">Paecilomyces variotii</name>
    <dbReference type="NCBI Taxonomy" id="264951"/>
    <lineage>
        <taxon>Eukaryota</taxon>
        <taxon>Fungi</taxon>
        <taxon>Dikarya</taxon>
        <taxon>Ascomycota</taxon>
        <taxon>Pezizomycotina</taxon>
        <taxon>Eurotiomycetes</taxon>
        <taxon>Eurotiomycetidae</taxon>
        <taxon>Eurotiales</taxon>
        <taxon>Thermoascaceae</taxon>
        <taxon>Paecilomyces</taxon>
    </lineage>
</organism>
<comment type="caution">
    <text evidence="11">The sequence shown here is derived from an EMBL/GenBank/DDBJ whole genome shotgun (WGS) entry which is preliminary data.</text>
</comment>
<dbReference type="RefSeq" id="XP_028482357.1">
    <property type="nucleotide sequence ID" value="XM_028628142.1"/>
</dbReference>
<dbReference type="Pfam" id="PF01822">
    <property type="entry name" value="WSC"/>
    <property type="match status" value="1"/>
</dbReference>
<dbReference type="InterPro" id="IPR002889">
    <property type="entry name" value="WSC_carb-bd"/>
</dbReference>
<dbReference type="PANTHER" id="PTHR24269:SF23">
    <property type="entry name" value="PLASMA MEMBRANE SENSOR TRANSDUCER (EUROFUNG)"/>
    <property type="match status" value="1"/>
</dbReference>
<evidence type="ECO:0000259" key="10">
    <source>
        <dbReference type="PROSITE" id="PS51212"/>
    </source>
</evidence>
<evidence type="ECO:0000256" key="3">
    <source>
        <dbReference type="ARBA" id="ARBA00022729"/>
    </source>
</evidence>
<protein>
    <submittedName>
        <fullName evidence="11">Putative WSC domain protein</fullName>
    </submittedName>
</protein>
<dbReference type="VEuPathDB" id="FungiDB:C8Q69DRAFT_407050"/>
<gene>
    <name evidence="11" type="ORF">C8Q69DRAFT_407050</name>
</gene>
<dbReference type="STRING" id="264951.A0A443HLN1"/>
<keyword evidence="4 8" id="KW-1133">Transmembrane helix</keyword>
<keyword evidence="5 8" id="KW-0472">Membrane</keyword>
<feature type="transmembrane region" description="Helical" evidence="8">
    <location>
        <begin position="326"/>
        <end position="342"/>
    </location>
</feature>
<dbReference type="Proteomes" id="UP000283841">
    <property type="component" value="Unassembled WGS sequence"/>
</dbReference>
<feature type="chain" id="PRO_5019272880" evidence="9">
    <location>
        <begin position="25"/>
        <end position="343"/>
    </location>
</feature>
<dbReference type="SMART" id="SM00321">
    <property type="entry name" value="WSC"/>
    <property type="match status" value="1"/>
</dbReference>
<reference evidence="11 12" key="1">
    <citation type="journal article" date="2018" name="Front. Microbiol.">
        <title>Genomic and genetic insights into a cosmopolitan fungus, Paecilomyces variotii (Eurotiales).</title>
        <authorList>
            <person name="Urquhart A.S."/>
            <person name="Mondo S.J."/>
            <person name="Makela M.R."/>
            <person name="Hane J.K."/>
            <person name="Wiebenga A."/>
            <person name="He G."/>
            <person name="Mihaltcheva S."/>
            <person name="Pangilinan J."/>
            <person name="Lipzen A."/>
            <person name="Barry K."/>
            <person name="de Vries R.P."/>
            <person name="Grigoriev I.V."/>
            <person name="Idnurm A."/>
        </authorList>
    </citation>
    <scope>NUCLEOTIDE SEQUENCE [LARGE SCALE GENOMIC DNA]</scope>
    <source>
        <strain evidence="11 12">CBS 101075</strain>
    </source>
</reference>
<evidence type="ECO:0000256" key="7">
    <source>
        <dbReference type="SAM" id="MobiDB-lite"/>
    </source>
</evidence>
<comment type="subcellular location">
    <subcellularLocation>
        <location evidence="1">Membrane</location>
        <topology evidence="1">Single-pass membrane protein</topology>
    </subcellularLocation>
</comment>
<dbReference type="GO" id="GO:0005886">
    <property type="term" value="C:plasma membrane"/>
    <property type="evidence" value="ECO:0007669"/>
    <property type="project" value="TreeGrafter"/>
</dbReference>
<evidence type="ECO:0000256" key="5">
    <source>
        <dbReference type="ARBA" id="ARBA00023136"/>
    </source>
</evidence>
<feature type="region of interest" description="Disordered" evidence="7">
    <location>
        <begin position="132"/>
        <end position="152"/>
    </location>
</feature>
<evidence type="ECO:0000256" key="9">
    <source>
        <dbReference type="SAM" id="SignalP"/>
    </source>
</evidence>
<evidence type="ECO:0000313" key="12">
    <source>
        <dbReference type="Proteomes" id="UP000283841"/>
    </source>
</evidence>
<evidence type="ECO:0000256" key="1">
    <source>
        <dbReference type="ARBA" id="ARBA00004167"/>
    </source>
</evidence>
<dbReference type="InterPro" id="IPR051836">
    <property type="entry name" value="Kremen_rcpt"/>
</dbReference>
<keyword evidence="6" id="KW-0325">Glycoprotein</keyword>
<keyword evidence="12" id="KW-1185">Reference proteome</keyword>
<keyword evidence="2 8" id="KW-0812">Transmembrane</keyword>
<dbReference type="AlphaFoldDB" id="A0A443HLN1"/>
<keyword evidence="3 9" id="KW-0732">Signal</keyword>
<proteinExistence type="predicted"/>
<dbReference type="PANTHER" id="PTHR24269">
    <property type="entry name" value="KREMEN PROTEIN"/>
    <property type="match status" value="1"/>
</dbReference>
<dbReference type="GeneID" id="39597419"/>
<feature type="signal peptide" evidence="9">
    <location>
        <begin position="1"/>
        <end position="24"/>
    </location>
</feature>
<accession>A0A443HLN1</accession>
<feature type="compositionally biased region" description="Low complexity" evidence="7">
    <location>
        <begin position="134"/>
        <end position="149"/>
    </location>
</feature>
<name>A0A443HLN1_BYSSP</name>
<dbReference type="PROSITE" id="PS51212">
    <property type="entry name" value="WSC"/>
    <property type="match status" value="1"/>
</dbReference>